<accession>A0A7I7YEM4</accession>
<organism evidence="1 2">
    <name type="scientific">Mycobacterium conspicuum</name>
    <dbReference type="NCBI Taxonomy" id="44010"/>
    <lineage>
        <taxon>Bacteria</taxon>
        <taxon>Bacillati</taxon>
        <taxon>Actinomycetota</taxon>
        <taxon>Actinomycetes</taxon>
        <taxon>Mycobacteriales</taxon>
        <taxon>Mycobacteriaceae</taxon>
        <taxon>Mycobacterium</taxon>
    </lineage>
</organism>
<sequence length="82" mass="8476">MGNAAPALAALMVEPIRAKSDVAADTASGATITRDIPSLQSLACEQPGIYLDRHSHHSDGTATNLDVFDIGGHLMLGTSAPY</sequence>
<evidence type="ECO:0000313" key="2">
    <source>
        <dbReference type="Proteomes" id="UP000467385"/>
    </source>
</evidence>
<dbReference type="Proteomes" id="UP000467385">
    <property type="component" value="Chromosome"/>
</dbReference>
<keyword evidence="2" id="KW-1185">Reference proteome</keyword>
<protein>
    <submittedName>
        <fullName evidence="1">Uncharacterized protein</fullName>
    </submittedName>
</protein>
<name>A0A7I7YEM4_9MYCO</name>
<reference evidence="1 2" key="1">
    <citation type="journal article" date="2019" name="Emerg. Microbes Infect.">
        <title>Comprehensive subspecies identification of 175 nontuberculous mycobacteria species based on 7547 genomic profiles.</title>
        <authorList>
            <person name="Matsumoto Y."/>
            <person name="Kinjo T."/>
            <person name="Motooka D."/>
            <person name="Nabeya D."/>
            <person name="Jung N."/>
            <person name="Uechi K."/>
            <person name="Horii T."/>
            <person name="Iida T."/>
            <person name="Fujita J."/>
            <person name="Nakamura S."/>
        </authorList>
    </citation>
    <scope>NUCLEOTIDE SEQUENCE [LARGE SCALE GENOMIC DNA]</scope>
    <source>
        <strain evidence="1 2">JCM 14738</strain>
    </source>
</reference>
<gene>
    <name evidence="1" type="ORF">MCNS_27670</name>
</gene>
<proteinExistence type="predicted"/>
<dbReference type="AlphaFoldDB" id="A0A7I7YEM4"/>
<dbReference type="EMBL" id="AP022613">
    <property type="protein sequence ID" value="BBZ39704.1"/>
    <property type="molecule type" value="Genomic_DNA"/>
</dbReference>
<evidence type="ECO:0000313" key="1">
    <source>
        <dbReference type="EMBL" id="BBZ39704.1"/>
    </source>
</evidence>